<evidence type="ECO:0000313" key="3">
    <source>
        <dbReference type="Ensembl" id="ENSAZOP00000027123.1"/>
    </source>
</evidence>
<dbReference type="GO" id="GO:0007059">
    <property type="term" value="P:chromosome segregation"/>
    <property type="evidence" value="ECO:0007669"/>
    <property type="project" value="TreeGrafter"/>
</dbReference>
<dbReference type="GO" id="GO:0008017">
    <property type="term" value="F:microtubule binding"/>
    <property type="evidence" value="ECO:0007669"/>
    <property type="project" value="TreeGrafter"/>
</dbReference>
<dbReference type="GO" id="GO:0007346">
    <property type="term" value="P:regulation of mitotic cell cycle"/>
    <property type="evidence" value="ECO:0007669"/>
    <property type="project" value="TreeGrafter"/>
</dbReference>
<proteinExistence type="inferred from homology"/>
<dbReference type="PANTHER" id="PTHR12353:SF1">
    <property type="entry name" value="DISKS LARGE-ASSOCIATED PROTEIN 5"/>
    <property type="match status" value="1"/>
</dbReference>
<feature type="compositionally biased region" description="Polar residues" evidence="2">
    <location>
        <begin position="282"/>
        <end position="295"/>
    </location>
</feature>
<name>A0A8B9VRE9_9AVES</name>
<dbReference type="GO" id="GO:0051642">
    <property type="term" value="P:centrosome localization"/>
    <property type="evidence" value="ECO:0007669"/>
    <property type="project" value="TreeGrafter"/>
</dbReference>
<accession>A0A8B9VRE9</accession>
<dbReference type="GO" id="GO:0051382">
    <property type="term" value="P:kinetochore assembly"/>
    <property type="evidence" value="ECO:0007669"/>
    <property type="project" value="TreeGrafter"/>
</dbReference>
<dbReference type="AlphaFoldDB" id="A0A8B9VRE9"/>
<dbReference type="GO" id="GO:0023052">
    <property type="term" value="P:signaling"/>
    <property type="evidence" value="ECO:0007669"/>
    <property type="project" value="InterPro"/>
</dbReference>
<feature type="region of interest" description="Disordered" evidence="2">
    <location>
        <begin position="192"/>
        <end position="231"/>
    </location>
</feature>
<dbReference type="GO" id="GO:0007052">
    <property type="term" value="P:mitotic spindle organization"/>
    <property type="evidence" value="ECO:0007669"/>
    <property type="project" value="TreeGrafter"/>
</dbReference>
<dbReference type="PANTHER" id="PTHR12353">
    <property type="entry name" value="DISKS LARGE-ASSOCIATED PROTEIN DAP SAP90/PSD-95-ASSOCIATED PROTEIN"/>
    <property type="match status" value="1"/>
</dbReference>
<dbReference type="InterPro" id="IPR005026">
    <property type="entry name" value="SAPAP"/>
</dbReference>
<evidence type="ECO:0000313" key="4">
    <source>
        <dbReference type="Proteomes" id="UP000694549"/>
    </source>
</evidence>
<reference evidence="3" key="2">
    <citation type="submission" date="2025-09" db="UniProtKB">
        <authorList>
            <consortium name="Ensembl"/>
        </authorList>
    </citation>
    <scope>IDENTIFICATION</scope>
</reference>
<reference evidence="3" key="1">
    <citation type="submission" date="2025-08" db="UniProtKB">
        <authorList>
            <consortium name="Ensembl"/>
        </authorList>
    </citation>
    <scope>IDENTIFICATION</scope>
</reference>
<dbReference type="Ensembl" id="ENSAZOT00000029082.1">
    <property type="protein sequence ID" value="ENSAZOP00000027123.1"/>
    <property type="gene ID" value="ENSAZOG00000017225.1"/>
</dbReference>
<dbReference type="Proteomes" id="UP000694549">
    <property type="component" value="Unplaced"/>
</dbReference>
<evidence type="ECO:0000256" key="1">
    <source>
        <dbReference type="ARBA" id="ARBA00008839"/>
    </source>
</evidence>
<feature type="region of interest" description="Disordered" evidence="2">
    <location>
        <begin position="277"/>
        <end position="297"/>
    </location>
</feature>
<keyword evidence="4" id="KW-1185">Reference proteome</keyword>
<dbReference type="GO" id="GO:0005737">
    <property type="term" value="C:cytoplasm"/>
    <property type="evidence" value="ECO:0007669"/>
    <property type="project" value="TreeGrafter"/>
</dbReference>
<protein>
    <submittedName>
        <fullName evidence="3">DLG associated protein 5</fullName>
    </submittedName>
</protein>
<dbReference type="Pfam" id="PF03359">
    <property type="entry name" value="GKAP"/>
    <property type="match status" value="1"/>
</dbReference>
<organism evidence="3 4">
    <name type="scientific">Anas zonorhyncha</name>
    <name type="common">Eastern spot-billed duck</name>
    <dbReference type="NCBI Taxonomy" id="75864"/>
    <lineage>
        <taxon>Eukaryota</taxon>
        <taxon>Metazoa</taxon>
        <taxon>Chordata</taxon>
        <taxon>Craniata</taxon>
        <taxon>Vertebrata</taxon>
        <taxon>Euteleostomi</taxon>
        <taxon>Archelosauria</taxon>
        <taxon>Archosauria</taxon>
        <taxon>Dinosauria</taxon>
        <taxon>Saurischia</taxon>
        <taxon>Theropoda</taxon>
        <taxon>Coelurosauria</taxon>
        <taxon>Aves</taxon>
        <taxon>Neognathae</taxon>
        <taxon>Galloanserae</taxon>
        <taxon>Anseriformes</taxon>
        <taxon>Anatidae</taxon>
        <taxon>Anatinae</taxon>
        <taxon>Anas</taxon>
    </lineage>
</organism>
<feature type="compositionally biased region" description="Basic and acidic residues" evidence="2">
    <location>
        <begin position="209"/>
        <end position="219"/>
    </location>
</feature>
<comment type="similarity">
    <text evidence="1">Belongs to the SAPAP family.</text>
</comment>
<dbReference type="GO" id="GO:0031616">
    <property type="term" value="C:spindle pole centrosome"/>
    <property type="evidence" value="ECO:0007669"/>
    <property type="project" value="TreeGrafter"/>
</dbReference>
<sequence>MAATSQFAGRYKKDLSTETIRTKVARRKSMLQKENRHKLFEKGRQFGLADVNVQLSKDRGVSQRNETSEMRSKENILKLFKNSSKRIDERKVMLQRYKEEKELRKLKEQREKAKKGVFKVGLYRPTAPGFLSLVPEDPVTVKPREKAAPAFSERITRSKAKNQAEKAVIPTTSKPPTCSLCLFVQVIPSENKENENAQRDPVTCSASELKQEPTSEEKNNSAPGRPRTRSFAPQNFVFQPLDGLTTYKVTPMTPSRANAFLTPTAFWDFEKSPVDSDEKTSIQRSNETIPVSTDTRALETKSDDITEQEHDVPYFRNLQSETERLMSQCLQWDGTLELDIPEDAKDLIRTTVGQTRLLIAERFKQFEGLVDNCEFKRGEKETTCTDLDGFWDMIYFQIEDVNKKFDNLKMLQDNGWQPLDVPSEEIVKKKTVPNGVSKPKLGAAGRTAARNRLAAVKAAMRDKMRNDGAADCTHQNKLPEVEKVVFEAGFFRIESPVKNFPGKWNIIVISVT</sequence>
<evidence type="ECO:0000256" key="2">
    <source>
        <dbReference type="SAM" id="MobiDB-lite"/>
    </source>
</evidence>
<dbReference type="GO" id="GO:0005634">
    <property type="term" value="C:nucleus"/>
    <property type="evidence" value="ECO:0007669"/>
    <property type="project" value="TreeGrafter"/>
</dbReference>